<reference evidence="2 3" key="1">
    <citation type="submission" date="2019-03" db="EMBL/GenBank/DDBJ databases">
        <title>Draft genome sequences of novel Actinobacteria.</title>
        <authorList>
            <person name="Sahin N."/>
            <person name="Ay H."/>
            <person name="Saygin H."/>
        </authorList>
    </citation>
    <scope>NUCLEOTIDE SEQUENCE [LARGE SCALE GENOMIC DNA]</scope>
    <source>
        <strain evidence="2 3">KC712</strain>
    </source>
</reference>
<sequence>MNEPAVIGRGLGERGGDRRQLERGGPGDEQAVELVVQLDRVAVHVGVVLQGEPGRKAEVADAAQHVARPGPRAWVVARHIGGDREQTPFAQVAELAQHG</sequence>
<evidence type="ECO:0000313" key="3">
    <source>
        <dbReference type="Proteomes" id="UP000294543"/>
    </source>
</evidence>
<evidence type="ECO:0000313" key="2">
    <source>
        <dbReference type="EMBL" id="TDD11309.1"/>
    </source>
</evidence>
<proteinExistence type="predicted"/>
<protein>
    <submittedName>
        <fullName evidence="2">Uncharacterized protein</fullName>
    </submittedName>
</protein>
<dbReference type="EMBL" id="SMKP01000220">
    <property type="protein sequence ID" value="TDD11309.1"/>
    <property type="molecule type" value="Genomic_DNA"/>
</dbReference>
<accession>A0A4R4VYS4</accession>
<dbReference type="Proteomes" id="UP000294543">
    <property type="component" value="Unassembled WGS sequence"/>
</dbReference>
<feature type="compositionally biased region" description="Basic and acidic residues" evidence="1">
    <location>
        <begin position="11"/>
        <end position="26"/>
    </location>
</feature>
<gene>
    <name evidence="2" type="ORF">E1294_45265</name>
</gene>
<evidence type="ECO:0000256" key="1">
    <source>
        <dbReference type="SAM" id="MobiDB-lite"/>
    </source>
</evidence>
<name>A0A4R4VYS4_9ACTN</name>
<organism evidence="2 3">
    <name type="scientific">Nonomuraea diastatica</name>
    <dbReference type="NCBI Taxonomy" id="1848329"/>
    <lineage>
        <taxon>Bacteria</taxon>
        <taxon>Bacillati</taxon>
        <taxon>Actinomycetota</taxon>
        <taxon>Actinomycetes</taxon>
        <taxon>Streptosporangiales</taxon>
        <taxon>Streptosporangiaceae</taxon>
        <taxon>Nonomuraea</taxon>
    </lineage>
</organism>
<keyword evidence="3" id="KW-1185">Reference proteome</keyword>
<comment type="caution">
    <text evidence="2">The sequence shown here is derived from an EMBL/GenBank/DDBJ whole genome shotgun (WGS) entry which is preliminary data.</text>
</comment>
<dbReference type="AlphaFoldDB" id="A0A4R4VYS4"/>
<feature type="region of interest" description="Disordered" evidence="1">
    <location>
        <begin position="1"/>
        <end position="28"/>
    </location>
</feature>